<comment type="subcellular location">
    <subcellularLocation>
        <location evidence="1">Cell envelope</location>
    </subcellularLocation>
</comment>
<organism evidence="6 7">
    <name type="scientific">Streptococcus dentapri</name>
    <dbReference type="NCBI Taxonomy" id="573564"/>
    <lineage>
        <taxon>Bacteria</taxon>
        <taxon>Bacillati</taxon>
        <taxon>Bacillota</taxon>
        <taxon>Bacilli</taxon>
        <taxon>Lactobacillales</taxon>
        <taxon>Streptococcaceae</taxon>
        <taxon>Streptococcus</taxon>
    </lineage>
</organism>
<dbReference type="Gene3D" id="3.40.190.10">
    <property type="entry name" value="Periplasmic binding protein-like II"/>
    <property type="match status" value="1"/>
</dbReference>
<evidence type="ECO:0000256" key="5">
    <source>
        <dbReference type="SAM" id="Phobius"/>
    </source>
</evidence>
<comment type="caution">
    <text evidence="6">The sequence shown here is derived from an EMBL/GenBank/DDBJ whole genome shotgun (WGS) entry which is preliminary data.</text>
</comment>
<keyword evidence="3" id="KW-0813">Transport</keyword>
<evidence type="ECO:0000256" key="1">
    <source>
        <dbReference type="ARBA" id="ARBA00004196"/>
    </source>
</evidence>
<dbReference type="PANTHER" id="PTHR43649:SF31">
    <property type="entry name" value="SN-GLYCEROL-3-PHOSPHATE-BINDING PERIPLASMIC PROTEIN UGPB"/>
    <property type="match status" value="1"/>
</dbReference>
<keyword evidence="5" id="KW-0812">Transmembrane</keyword>
<evidence type="ECO:0000256" key="3">
    <source>
        <dbReference type="ARBA" id="ARBA00022448"/>
    </source>
</evidence>
<proteinExistence type="inferred from homology"/>
<evidence type="ECO:0000256" key="2">
    <source>
        <dbReference type="ARBA" id="ARBA00008520"/>
    </source>
</evidence>
<sequence>MDISKLKNLNWRFWSGLLLVLMALSNLVYWSQFHIIRLEIGLYTDSSWDVPTDEGTKMIDQAIREFEKKHPKVDVVYESGIDKAGYSSWLSDKIILGETPDVFMLPDGSFNSLAQDKVLLNLNPYMNRLDTNDFYPASLKAGQYQGTSYSLPYENNVMMLCINKDLLEAADIEIPSSGWSLDEFYQLCKKLSRDTDGDGQLDQFGVTDYSWQDAISAHGLSIFSNEPSGSVSINNEGIKSALDFYTKLDKLSGATKVSSDDFDKGKVAFMPMTLAEYRTYKPYPYHISKYSSFEWTCVQMPVKSKKVVPNQLQTSLFGISSKSQYKDLAWEFMTLLTKDDYQTKLMIESSGASVKKSVVQNDTIAKQFSRDNFGSSALTTDTLDGMLSRSRVQPSNSQSQEIMDKADYLITQSITKGTLDGDLQDIQEKLNNQKN</sequence>
<dbReference type="PANTHER" id="PTHR43649">
    <property type="entry name" value="ARABINOSE-BINDING PROTEIN-RELATED"/>
    <property type="match status" value="1"/>
</dbReference>
<evidence type="ECO:0000256" key="4">
    <source>
        <dbReference type="ARBA" id="ARBA00022729"/>
    </source>
</evidence>
<feature type="transmembrane region" description="Helical" evidence="5">
    <location>
        <begin position="12"/>
        <end position="30"/>
    </location>
</feature>
<keyword evidence="5" id="KW-0472">Membrane</keyword>
<accession>A0ABV8D090</accession>
<reference evidence="7" key="1">
    <citation type="journal article" date="2019" name="Int. J. Syst. Evol. Microbiol.">
        <title>The Global Catalogue of Microorganisms (GCM) 10K type strain sequencing project: providing services to taxonomists for standard genome sequencing and annotation.</title>
        <authorList>
            <consortium name="The Broad Institute Genomics Platform"/>
            <consortium name="The Broad Institute Genome Sequencing Center for Infectious Disease"/>
            <person name="Wu L."/>
            <person name="Ma J."/>
        </authorList>
    </citation>
    <scope>NUCLEOTIDE SEQUENCE [LARGE SCALE GENOMIC DNA]</scope>
    <source>
        <strain evidence="7">CCUG 58728</strain>
    </source>
</reference>
<dbReference type="SUPFAM" id="SSF53850">
    <property type="entry name" value="Periplasmic binding protein-like II"/>
    <property type="match status" value="1"/>
</dbReference>
<name>A0ABV8D090_9STRE</name>
<dbReference type="InterPro" id="IPR006059">
    <property type="entry name" value="SBP"/>
</dbReference>
<dbReference type="Proteomes" id="UP001595901">
    <property type="component" value="Unassembled WGS sequence"/>
</dbReference>
<keyword evidence="4" id="KW-0732">Signal</keyword>
<evidence type="ECO:0000313" key="6">
    <source>
        <dbReference type="EMBL" id="MFC3931707.1"/>
    </source>
</evidence>
<evidence type="ECO:0000313" key="7">
    <source>
        <dbReference type="Proteomes" id="UP001595901"/>
    </source>
</evidence>
<dbReference type="InterPro" id="IPR050490">
    <property type="entry name" value="Bact_solute-bd_prot1"/>
</dbReference>
<dbReference type="Pfam" id="PF13416">
    <property type="entry name" value="SBP_bac_8"/>
    <property type="match status" value="1"/>
</dbReference>
<protein>
    <submittedName>
        <fullName evidence="6">ABC transporter substrate-binding protein</fullName>
    </submittedName>
</protein>
<comment type="similarity">
    <text evidence="2">Belongs to the bacterial solute-binding protein 1 family.</text>
</comment>
<keyword evidence="5" id="KW-1133">Transmembrane helix</keyword>
<dbReference type="EMBL" id="JBHSAC010000024">
    <property type="protein sequence ID" value="MFC3931707.1"/>
    <property type="molecule type" value="Genomic_DNA"/>
</dbReference>
<keyword evidence="7" id="KW-1185">Reference proteome</keyword>
<dbReference type="RefSeq" id="WP_380430197.1">
    <property type="nucleotide sequence ID" value="NZ_JBHSAC010000024.1"/>
</dbReference>
<gene>
    <name evidence="6" type="ORF">ACFOSE_02725</name>
</gene>